<dbReference type="FunFam" id="3.30.70.580:FF:000001">
    <property type="entry name" value="tRNA pseudouridine synthase A"/>
    <property type="match status" value="1"/>
</dbReference>
<comment type="catalytic activity">
    <reaction evidence="4 7">
        <text>uridine(38/39/40) in tRNA = pseudouridine(38/39/40) in tRNA</text>
        <dbReference type="Rhea" id="RHEA:22376"/>
        <dbReference type="Rhea" id="RHEA-COMP:10085"/>
        <dbReference type="Rhea" id="RHEA-COMP:10087"/>
        <dbReference type="ChEBI" id="CHEBI:65314"/>
        <dbReference type="ChEBI" id="CHEBI:65315"/>
        <dbReference type="EC" id="5.4.99.12"/>
    </reaction>
</comment>
<reference evidence="9 10" key="1">
    <citation type="submission" date="2016-11" db="EMBL/GenBank/DDBJ databases">
        <authorList>
            <person name="Jaros S."/>
            <person name="Januszkiewicz K."/>
            <person name="Wedrychowicz H."/>
        </authorList>
    </citation>
    <scope>NUCLEOTIDE SEQUENCE [LARGE SCALE GENOMIC DNA]</scope>
    <source>
        <strain evidence="9 10">DSM 8605</strain>
    </source>
</reference>
<dbReference type="HAMAP" id="MF_00171">
    <property type="entry name" value="TruA"/>
    <property type="match status" value="1"/>
</dbReference>
<dbReference type="InterPro" id="IPR020097">
    <property type="entry name" value="PsdUridine_synth_TruA_a/b_dom"/>
</dbReference>
<sequence length="245" mass="28024">MIKNIKLKIEYDGTNYAGWQRQINANTVQLTLEKAIGKVVNEDVNLIGVSRTDTGVHAKEYIANFSTNSTIPAKKMMHVINNHLPGDIAILSSEQVEPDFHSRYSSKGKIYSYTINNRQEKVALNRAYAYHYKYPLNIELMKEASKYFLGEHDFSSFRNKGSHVVKTVKNIYQLDILKQEDNVIIYVYGDGFLYNMVRIMVGTLIDVGRERIKPDRIKDILLAKDRKCASKTAPSSGLCLEKVFY</sequence>
<keyword evidence="2 4" id="KW-0819">tRNA processing</keyword>
<feature type="domain" description="Pseudouridine synthase I TruA alpha/beta" evidence="8">
    <location>
        <begin position="10"/>
        <end position="105"/>
    </location>
</feature>
<dbReference type="InterPro" id="IPR020094">
    <property type="entry name" value="TruA/RsuA/RluB/E/F_N"/>
</dbReference>
<dbReference type="Gene3D" id="3.30.70.580">
    <property type="entry name" value="Pseudouridine synthase I, catalytic domain, N-terminal subdomain"/>
    <property type="match status" value="1"/>
</dbReference>
<dbReference type="Gene3D" id="3.30.70.660">
    <property type="entry name" value="Pseudouridine synthase I, catalytic domain, C-terminal subdomain"/>
    <property type="match status" value="1"/>
</dbReference>
<feature type="binding site" evidence="4 6">
    <location>
        <position position="111"/>
    </location>
    <ligand>
        <name>substrate</name>
    </ligand>
</feature>
<dbReference type="AlphaFoldDB" id="A0A1M5TTF1"/>
<dbReference type="SUPFAM" id="SSF55120">
    <property type="entry name" value="Pseudouridine synthase"/>
    <property type="match status" value="1"/>
</dbReference>
<dbReference type="GO" id="GO:0031119">
    <property type="term" value="P:tRNA pseudouridine synthesis"/>
    <property type="evidence" value="ECO:0007669"/>
    <property type="project" value="UniProtKB-UniRule"/>
</dbReference>
<dbReference type="PIRSF" id="PIRSF001430">
    <property type="entry name" value="tRNA_psdUrid_synth"/>
    <property type="match status" value="1"/>
</dbReference>
<evidence type="ECO:0000256" key="7">
    <source>
        <dbReference type="RuleBase" id="RU003792"/>
    </source>
</evidence>
<evidence type="ECO:0000259" key="8">
    <source>
        <dbReference type="Pfam" id="PF01416"/>
    </source>
</evidence>
<feature type="active site" description="Nucleophile" evidence="4 5">
    <location>
        <position position="53"/>
    </location>
</feature>
<comment type="function">
    <text evidence="4">Formation of pseudouridine at positions 38, 39 and 40 in the anticodon stem and loop of transfer RNAs.</text>
</comment>
<comment type="caution">
    <text evidence="4">Lacks conserved residue(s) required for the propagation of feature annotation.</text>
</comment>
<dbReference type="STRING" id="1121316.SAMN02745207_01488"/>
<keyword evidence="3 4" id="KW-0413">Isomerase</keyword>
<name>A0A1M5TTF1_9CLOT</name>
<dbReference type="NCBIfam" id="TIGR00071">
    <property type="entry name" value="hisT_truA"/>
    <property type="match status" value="1"/>
</dbReference>
<gene>
    <name evidence="4" type="primary">truA</name>
    <name evidence="9" type="ORF">SAMN02745207_01488</name>
</gene>
<dbReference type="InterPro" id="IPR001406">
    <property type="entry name" value="PsdUridine_synth_TruA"/>
</dbReference>
<dbReference type="InterPro" id="IPR020095">
    <property type="entry name" value="PsdUridine_synth_TruA_C"/>
</dbReference>
<evidence type="ECO:0000256" key="4">
    <source>
        <dbReference type="HAMAP-Rule" id="MF_00171"/>
    </source>
</evidence>
<dbReference type="PANTHER" id="PTHR11142:SF0">
    <property type="entry name" value="TRNA PSEUDOURIDINE SYNTHASE-LIKE 1"/>
    <property type="match status" value="1"/>
</dbReference>
<accession>A0A1M5TTF1</accession>
<dbReference type="Pfam" id="PF01416">
    <property type="entry name" value="PseudoU_synth_1"/>
    <property type="match status" value="2"/>
</dbReference>
<evidence type="ECO:0000313" key="9">
    <source>
        <dbReference type="EMBL" id="SHH54105.1"/>
    </source>
</evidence>
<evidence type="ECO:0000256" key="3">
    <source>
        <dbReference type="ARBA" id="ARBA00023235"/>
    </source>
</evidence>
<feature type="domain" description="Pseudouridine synthase I TruA alpha/beta" evidence="8">
    <location>
        <begin position="144"/>
        <end position="245"/>
    </location>
</feature>
<organism evidence="9 10">
    <name type="scientific">Clostridium grantii DSM 8605</name>
    <dbReference type="NCBI Taxonomy" id="1121316"/>
    <lineage>
        <taxon>Bacteria</taxon>
        <taxon>Bacillati</taxon>
        <taxon>Bacillota</taxon>
        <taxon>Clostridia</taxon>
        <taxon>Eubacteriales</taxon>
        <taxon>Clostridiaceae</taxon>
        <taxon>Clostridium</taxon>
    </lineage>
</organism>
<dbReference type="PANTHER" id="PTHR11142">
    <property type="entry name" value="PSEUDOURIDYLATE SYNTHASE"/>
    <property type="match status" value="1"/>
</dbReference>
<evidence type="ECO:0000256" key="2">
    <source>
        <dbReference type="ARBA" id="ARBA00022694"/>
    </source>
</evidence>
<dbReference type="EC" id="5.4.99.12" evidence="4"/>
<evidence type="ECO:0000313" key="10">
    <source>
        <dbReference type="Proteomes" id="UP000184447"/>
    </source>
</evidence>
<evidence type="ECO:0000256" key="5">
    <source>
        <dbReference type="PIRSR" id="PIRSR001430-1"/>
    </source>
</evidence>
<dbReference type="EMBL" id="FQXM01000006">
    <property type="protein sequence ID" value="SHH54105.1"/>
    <property type="molecule type" value="Genomic_DNA"/>
</dbReference>
<dbReference type="InterPro" id="IPR020103">
    <property type="entry name" value="PsdUridine_synth_cat_dom_sf"/>
</dbReference>
<proteinExistence type="inferred from homology"/>
<comment type="subunit">
    <text evidence="4">Homodimer.</text>
</comment>
<keyword evidence="10" id="KW-1185">Reference proteome</keyword>
<dbReference type="CDD" id="cd02570">
    <property type="entry name" value="PseudoU_synth_EcTruA"/>
    <property type="match status" value="1"/>
</dbReference>
<dbReference type="Proteomes" id="UP000184447">
    <property type="component" value="Unassembled WGS sequence"/>
</dbReference>
<dbReference type="GO" id="GO:0160147">
    <property type="term" value="F:tRNA pseudouridine(38-40) synthase activity"/>
    <property type="evidence" value="ECO:0007669"/>
    <property type="project" value="UniProtKB-EC"/>
</dbReference>
<evidence type="ECO:0000256" key="1">
    <source>
        <dbReference type="ARBA" id="ARBA00009375"/>
    </source>
</evidence>
<comment type="similarity">
    <text evidence="1 4 7">Belongs to the tRNA pseudouridine synthase TruA family.</text>
</comment>
<protein>
    <recommendedName>
        <fullName evidence="4">tRNA pseudouridine synthase A</fullName>
        <ecNumber evidence="4">5.4.99.12</ecNumber>
    </recommendedName>
    <alternativeName>
        <fullName evidence="4">tRNA pseudouridine(38-40) synthase</fullName>
    </alternativeName>
    <alternativeName>
        <fullName evidence="4">tRNA pseudouridylate synthase I</fullName>
    </alternativeName>
    <alternativeName>
        <fullName evidence="4">tRNA-uridine isomerase I</fullName>
    </alternativeName>
</protein>
<evidence type="ECO:0000256" key="6">
    <source>
        <dbReference type="PIRSR" id="PIRSR001430-2"/>
    </source>
</evidence>
<dbReference type="GO" id="GO:0003723">
    <property type="term" value="F:RNA binding"/>
    <property type="evidence" value="ECO:0007669"/>
    <property type="project" value="InterPro"/>
</dbReference>